<feature type="region of interest" description="Disordered" evidence="1">
    <location>
        <begin position="1"/>
        <end position="55"/>
    </location>
</feature>
<dbReference type="EMBL" id="NHYE01000916">
    <property type="protein sequence ID" value="PPR01655.1"/>
    <property type="molecule type" value="Genomic_DNA"/>
</dbReference>
<feature type="compositionally biased region" description="Basic and acidic residues" evidence="1">
    <location>
        <begin position="1"/>
        <end position="13"/>
    </location>
</feature>
<reference evidence="2 3" key="1">
    <citation type="journal article" date="2018" name="Evol. Lett.">
        <title>Horizontal gene cluster transfer increased hallucinogenic mushroom diversity.</title>
        <authorList>
            <person name="Reynolds H.T."/>
            <person name="Vijayakumar V."/>
            <person name="Gluck-Thaler E."/>
            <person name="Korotkin H.B."/>
            <person name="Matheny P.B."/>
            <person name="Slot J.C."/>
        </authorList>
    </citation>
    <scope>NUCLEOTIDE SEQUENCE [LARGE SCALE GENOMIC DNA]</scope>
    <source>
        <strain evidence="2 3">SRW20</strain>
    </source>
</reference>
<feature type="region of interest" description="Disordered" evidence="1">
    <location>
        <begin position="455"/>
        <end position="543"/>
    </location>
</feature>
<evidence type="ECO:0000313" key="3">
    <source>
        <dbReference type="Proteomes" id="UP000284706"/>
    </source>
</evidence>
<feature type="compositionally biased region" description="Polar residues" evidence="1">
    <location>
        <begin position="641"/>
        <end position="666"/>
    </location>
</feature>
<feature type="compositionally biased region" description="Low complexity" evidence="1">
    <location>
        <begin position="616"/>
        <end position="640"/>
    </location>
</feature>
<dbReference type="Proteomes" id="UP000284706">
    <property type="component" value="Unassembled WGS sequence"/>
</dbReference>
<name>A0A409YF97_9AGAR</name>
<comment type="caution">
    <text evidence="2">The sequence shown here is derived from an EMBL/GenBank/DDBJ whole genome shotgun (WGS) entry which is preliminary data.</text>
</comment>
<keyword evidence="3" id="KW-1185">Reference proteome</keyword>
<dbReference type="InParanoid" id="A0A409YF97"/>
<feature type="region of interest" description="Disordered" evidence="1">
    <location>
        <begin position="613"/>
        <end position="678"/>
    </location>
</feature>
<evidence type="ECO:0000256" key="1">
    <source>
        <dbReference type="SAM" id="MobiDB-lite"/>
    </source>
</evidence>
<feature type="compositionally biased region" description="Basic residues" evidence="1">
    <location>
        <begin position="667"/>
        <end position="678"/>
    </location>
</feature>
<feature type="compositionally biased region" description="Polar residues" evidence="1">
    <location>
        <begin position="29"/>
        <end position="45"/>
    </location>
</feature>
<feature type="compositionally biased region" description="Basic residues" evidence="1">
    <location>
        <begin position="462"/>
        <end position="475"/>
    </location>
</feature>
<evidence type="ECO:0000313" key="2">
    <source>
        <dbReference type="EMBL" id="PPR01655.1"/>
    </source>
</evidence>
<gene>
    <name evidence="2" type="ORF">CVT26_013113</name>
</gene>
<dbReference type="OrthoDB" id="3062213at2759"/>
<proteinExistence type="predicted"/>
<dbReference type="AlphaFoldDB" id="A0A409YF97"/>
<accession>A0A409YF97</accession>
<sequence length="678" mass="76038">MDTLTRNRMDFPTHHLSTTNSIPVGMDPTNLTAPAGPNSSNNIHPPTTGHKLPRRDCRYTPEEVAAIIAYKDAFVNAKSVPDRIGILKCDIGPAMFSYWKQKGKVPRTITEMQEWTKELTIWCSNNWRSRKSLARKSNGFKPNRYEVIWFDKRKEVLKEIAVLMNMDKVTTHTKGWFQHRIKAITQMIDNMDDIAKQALNERMRDIEKQGYPEELKRKYASKYDKKRIRDSMDLHYKEMGLIGLHFWSFHDIKQNGIRVVDCPRKFLKITFESVDYTPKYLGVNVKPFYEVYADEIADLKYKFSTYIKTLEAHRDIPGLPRSMIPNGPPVGAAGTVFEKTAEGFPILPKPLPIIDKGKRELEEFYNRYMSEHYALATGGKYNIAPWTDITKDLHAIIDRKYIPKDIELTNPRNTKKKAIEDLFEHILLRQEKHGPEDAFRFKAFKKGNEMVPTVYPGQVRAATRRRAARQSKRSKTTTTGGVDPQPAPTAPSSSQVETPPGAVLATTQPEAGVPPAVAGLPEGSVAPTGDMTAPPGDSNPSQDTRTVLDHDVAQRLARLGVDIGQPVGHAINNLPQYAIPTSILQTVVHLLTQQTSTYSGQRPPALIRTMTTQEVTSPTPAMPTPTATATPSSSRAPSISVNTQPTSLRRSTRSTALHRANANTQGRRPRGAKSNSKK</sequence>
<organism evidence="2 3">
    <name type="scientific">Gymnopilus dilepis</name>
    <dbReference type="NCBI Taxonomy" id="231916"/>
    <lineage>
        <taxon>Eukaryota</taxon>
        <taxon>Fungi</taxon>
        <taxon>Dikarya</taxon>
        <taxon>Basidiomycota</taxon>
        <taxon>Agaricomycotina</taxon>
        <taxon>Agaricomycetes</taxon>
        <taxon>Agaricomycetidae</taxon>
        <taxon>Agaricales</taxon>
        <taxon>Agaricineae</taxon>
        <taxon>Hymenogastraceae</taxon>
        <taxon>Gymnopilus</taxon>
    </lineage>
</organism>
<protein>
    <submittedName>
        <fullName evidence="2">Uncharacterized protein</fullName>
    </submittedName>
</protein>